<dbReference type="SUPFAM" id="SSF52540">
    <property type="entry name" value="P-loop containing nucleoside triphosphate hydrolases"/>
    <property type="match status" value="1"/>
</dbReference>
<keyword evidence="6" id="KW-1185">Reference proteome</keyword>
<evidence type="ECO:0000256" key="3">
    <source>
        <dbReference type="ARBA" id="ARBA00022840"/>
    </source>
</evidence>
<comment type="caution">
    <text evidence="5">The sequence shown here is derived from an EMBL/GenBank/DDBJ whole genome shotgun (WGS) entry which is preliminary data.</text>
</comment>
<evidence type="ECO:0000313" key="5">
    <source>
        <dbReference type="EMBL" id="GGD21978.1"/>
    </source>
</evidence>
<dbReference type="EMBL" id="BMFG01000003">
    <property type="protein sequence ID" value="GGD21978.1"/>
    <property type="molecule type" value="Genomic_DNA"/>
</dbReference>
<keyword evidence="3 5" id="KW-0067">ATP-binding</keyword>
<keyword evidence="2" id="KW-0547">Nucleotide-binding</keyword>
<comment type="similarity">
    <text evidence="1">Belongs to the ABC transporter superfamily. Ycf16 family.</text>
</comment>
<dbReference type="InterPro" id="IPR003439">
    <property type="entry name" value="ABC_transporter-like_ATP-bd"/>
</dbReference>
<dbReference type="NCBIfam" id="TIGR01978">
    <property type="entry name" value="sufC"/>
    <property type="match status" value="1"/>
</dbReference>
<dbReference type="GO" id="GO:0016887">
    <property type="term" value="F:ATP hydrolysis activity"/>
    <property type="evidence" value="ECO:0007669"/>
    <property type="project" value="InterPro"/>
</dbReference>
<organism evidence="5 6">
    <name type="scientific">Flavobacterium orientale</name>
    <dbReference type="NCBI Taxonomy" id="1756020"/>
    <lineage>
        <taxon>Bacteria</taxon>
        <taxon>Pseudomonadati</taxon>
        <taxon>Bacteroidota</taxon>
        <taxon>Flavobacteriia</taxon>
        <taxon>Flavobacteriales</taxon>
        <taxon>Flavobacteriaceae</taxon>
        <taxon>Flavobacterium</taxon>
    </lineage>
</organism>
<dbReference type="PROSITE" id="PS50893">
    <property type="entry name" value="ABC_TRANSPORTER_2"/>
    <property type="match status" value="1"/>
</dbReference>
<reference evidence="5" key="1">
    <citation type="journal article" date="2014" name="Int. J. Syst. Evol. Microbiol.">
        <title>Complete genome sequence of Corynebacterium casei LMG S-19264T (=DSM 44701T), isolated from a smear-ripened cheese.</title>
        <authorList>
            <consortium name="US DOE Joint Genome Institute (JGI-PGF)"/>
            <person name="Walter F."/>
            <person name="Albersmeier A."/>
            <person name="Kalinowski J."/>
            <person name="Ruckert C."/>
        </authorList>
    </citation>
    <scope>NUCLEOTIDE SEQUENCE</scope>
    <source>
        <strain evidence="5">CGMCC 1.12506</strain>
    </source>
</reference>
<reference evidence="5" key="2">
    <citation type="submission" date="2020-09" db="EMBL/GenBank/DDBJ databases">
        <authorList>
            <person name="Sun Q."/>
            <person name="Zhou Y."/>
        </authorList>
    </citation>
    <scope>NUCLEOTIDE SEQUENCE</scope>
    <source>
        <strain evidence="5">CGMCC 1.12506</strain>
    </source>
</reference>
<evidence type="ECO:0000256" key="2">
    <source>
        <dbReference type="ARBA" id="ARBA00022741"/>
    </source>
</evidence>
<dbReference type="PANTHER" id="PTHR43204:SF1">
    <property type="entry name" value="ABC TRANSPORTER I FAMILY MEMBER 6, CHLOROPLASTIC"/>
    <property type="match status" value="1"/>
</dbReference>
<dbReference type="PANTHER" id="PTHR43204">
    <property type="entry name" value="ABC TRANSPORTER I FAMILY MEMBER 6, CHLOROPLASTIC"/>
    <property type="match status" value="1"/>
</dbReference>
<dbReference type="Pfam" id="PF00005">
    <property type="entry name" value="ABC_tran"/>
    <property type="match status" value="1"/>
</dbReference>
<dbReference type="Proteomes" id="UP000625735">
    <property type="component" value="Unassembled WGS sequence"/>
</dbReference>
<protein>
    <submittedName>
        <fullName evidence="5">ABC transporter ATP-binding protein</fullName>
    </submittedName>
</protein>
<dbReference type="AlphaFoldDB" id="A0A917DB20"/>
<name>A0A917DB20_9FLAO</name>
<dbReference type="GO" id="GO:0005524">
    <property type="term" value="F:ATP binding"/>
    <property type="evidence" value="ECO:0007669"/>
    <property type="project" value="UniProtKB-KW"/>
</dbReference>
<dbReference type="InterPro" id="IPR010230">
    <property type="entry name" value="FeS-cluster_ATPase_SufC"/>
</dbReference>
<proteinExistence type="inferred from homology"/>
<evidence type="ECO:0000313" key="6">
    <source>
        <dbReference type="Proteomes" id="UP000625735"/>
    </source>
</evidence>
<feature type="domain" description="ABC transporter" evidence="4">
    <location>
        <begin position="2"/>
        <end position="246"/>
    </location>
</feature>
<evidence type="ECO:0000259" key="4">
    <source>
        <dbReference type="PROSITE" id="PS50893"/>
    </source>
</evidence>
<accession>A0A917DB20</accession>
<sequence length="250" mass="27793">MLSIKNLHASIEDKEILKGINLEIKAGEVHAIMGPNGSGKSTLSAVIAGNENYEVTEGSVELLGEDLADLAPEERAHKGVFLSFQYPVEIPGVSVTNFMKTAINESRKANGKEEMPANEMLKLIREKSELLEIDRKFLSRSLNEGFSGGEKKRNEIFQMAMLEPKLAILDETDSGLDIDALRIVANGVNKLKSQENAVLVITHYQRLLDYIIPDFVHVLMDGKIVKSGGKELALELEERGYDWIKQEQEV</sequence>
<dbReference type="CDD" id="cd03217">
    <property type="entry name" value="ABC_FeS_Assembly"/>
    <property type="match status" value="1"/>
</dbReference>
<evidence type="ECO:0000256" key="1">
    <source>
        <dbReference type="ARBA" id="ARBA00006216"/>
    </source>
</evidence>
<gene>
    <name evidence="5" type="primary">sufC</name>
    <name evidence="5" type="ORF">GCM10011343_10430</name>
</gene>
<dbReference type="InterPro" id="IPR027417">
    <property type="entry name" value="P-loop_NTPase"/>
</dbReference>
<dbReference type="SMART" id="SM00382">
    <property type="entry name" value="AAA"/>
    <property type="match status" value="1"/>
</dbReference>
<dbReference type="InterPro" id="IPR003593">
    <property type="entry name" value="AAA+_ATPase"/>
</dbReference>
<dbReference type="Gene3D" id="3.40.50.300">
    <property type="entry name" value="P-loop containing nucleotide triphosphate hydrolases"/>
    <property type="match status" value="1"/>
</dbReference>
<dbReference type="RefSeq" id="WP_188361478.1">
    <property type="nucleotide sequence ID" value="NZ_BMFG01000003.1"/>
</dbReference>